<gene>
    <name evidence="2" type="ORF">QBE54_08875</name>
</gene>
<name>A0ABZ2Y9K8_9BACT</name>
<dbReference type="EMBL" id="CP121689">
    <property type="protein sequence ID" value="WZL75691.1"/>
    <property type="molecule type" value="Genomic_DNA"/>
</dbReference>
<feature type="transmembrane region" description="Helical" evidence="1">
    <location>
        <begin position="153"/>
        <end position="171"/>
    </location>
</feature>
<evidence type="ECO:0000313" key="3">
    <source>
        <dbReference type="Proteomes" id="UP001461341"/>
    </source>
</evidence>
<proteinExistence type="predicted"/>
<feature type="transmembrane region" description="Helical" evidence="1">
    <location>
        <begin position="178"/>
        <end position="201"/>
    </location>
</feature>
<keyword evidence="3" id="KW-1185">Reference proteome</keyword>
<keyword evidence="1" id="KW-0812">Transmembrane</keyword>
<keyword evidence="1" id="KW-1133">Transmembrane helix</keyword>
<accession>A0ABZ2Y9K8</accession>
<keyword evidence="1" id="KW-0472">Membrane</keyword>
<sequence>MFLFLLVFSLVLGVLLGFCFGRIRRLLFAVSTFLVVFFLIGYVWSRFVGRTITLQEMLSTWYTLRLFPWPVLVFQFLVAVALGLLVVLRRGFYPLGRFCTVLFLSLQLVYLLVWLGRWVDVLRPLERAPLEFFLWGILLLSVLSLAWKRMVVLVSSFLASALFMVAYLLVLEWGNWLNLFWGSTPFLAFLFLGLAVVMFSAEERA</sequence>
<protein>
    <submittedName>
        <fullName evidence="2">Uncharacterized protein</fullName>
    </submittedName>
</protein>
<feature type="transmembrane region" description="Helical" evidence="1">
    <location>
        <begin position="66"/>
        <end position="88"/>
    </location>
</feature>
<evidence type="ECO:0000256" key="1">
    <source>
        <dbReference type="SAM" id="Phobius"/>
    </source>
</evidence>
<feature type="transmembrane region" description="Helical" evidence="1">
    <location>
        <begin position="27"/>
        <end position="45"/>
    </location>
</feature>
<dbReference type="RefSeq" id="WP_369017841.1">
    <property type="nucleotide sequence ID" value="NZ_CP121689.1"/>
</dbReference>
<feature type="transmembrane region" description="Helical" evidence="1">
    <location>
        <begin position="128"/>
        <end position="147"/>
    </location>
</feature>
<dbReference type="Proteomes" id="UP001461341">
    <property type="component" value="Chromosome"/>
</dbReference>
<reference evidence="2 3" key="1">
    <citation type="submission" date="2023-03" db="EMBL/GenBank/DDBJ databases">
        <title>Novel Species.</title>
        <authorList>
            <person name="Ma S."/>
        </authorList>
    </citation>
    <scope>NUCLEOTIDE SEQUENCE [LARGE SCALE GENOMIC DNA]</scope>
    <source>
        <strain evidence="2 3">B11</strain>
    </source>
</reference>
<feature type="transmembrane region" description="Helical" evidence="1">
    <location>
        <begin position="94"/>
        <end position="116"/>
    </location>
</feature>
<evidence type="ECO:0000313" key="2">
    <source>
        <dbReference type="EMBL" id="WZL75691.1"/>
    </source>
</evidence>
<organism evidence="2 3">
    <name type="scientific">Thermatribacter velox</name>
    <dbReference type="NCBI Taxonomy" id="3039681"/>
    <lineage>
        <taxon>Bacteria</taxon>
        <taxon>Pseudomonadati</taxon>
        <taxon>Atribacterota</taxon>
        <taxon>Atribacteria</taxon>
        <taxon>Atribacterales</taxon>
        <taxon>Thermatribacteraceae</taxon>
        <taxon>Thermatribacter</taxon>
    </lineage>
</organism>